<evidence type="ECO:0000256" key="1">
    <source>
        <dbReference type="SAM" id="Phobius"/>
    </source>
</evidence>
<dbReference type="AlphaFoldDB" id="A0A3N1PER6"/>
<reference evidence="2 3" key="1">
    <citation type="submission" date="2018-11" db="EMBL/GenBank/DDBJ databases">
        <title>Genomic Encyclopedia of Type Strains, Phase IV (KMG-IV): sequencing the most valuable type-strain genomes for metagenomic binning, comparative biology and taxonomic classification.</title>
        <authorList>
            <person name="Goeker M."/>
        </authorList>
    </citation>
    <scope>NUCLEOTIDE SEQUENCE [LARGE SCALE GENOMIC DNA]</scope>
    <source>
        <strain evidence="2 3">DSM 21945</strain>
    </source>
</reference>
<evidence type="ECO:0000313" key="3">
    <source>
        <dbReference type="Proteomes" id="UP000268033"/>
    </source>
</evidence>
<keyword evidence="1" id="KW-0812">Transmembrane</keyword>
<dbReference type="RefSeq" id="WP_050658712.1">
    <property type="nucleotide sequence ID" value="NZ_LFWC01000005.1"/>
</dbReference>
<keyword evidence="1" id="KW-1133">Transmembrane helix</keyword>
<dbReference type="STRING" id="584787.GCA_001247655_03230"/>
<organism evidence="2 3">
    <name type="scientific">Gallaecimonas pentaromativorans</name>
    <dbReference type="NCBI Taxonomy" id="584787"/>
    <lineage>
        <taxon>Bacteria</taxon>
        <taxon>Pseudomonadati</taxon>
        <taxon>Pseudomonadota</taxon>
        <taxon>Gammaproteobacteria</taxon>
        <taxon>Enterobacterales</taxon>
        <taxon>Gallaecimonadaceae</taxon>
        <taxon>Gallaecimonas</taxon>
    </lineage>
</organism>
<comment type="caution">
    <text evidence="2">The sequence shown here is derived from an EMBL/GenBank/DDBJ whole genome shotgun (WGS) entry which is preliminary data.</text>
</comment>
<feature type="transmembrane region" description="Helical" evidence="1">
    <location>
        <begin position="12"/>
        <end position="35"/>
    </location>
</feature>
<keyword evidence="1" id="KW-0472">Membrane</keyword>
<name>A0A3N1PER6_9GAMM</name>
<protein>
    <submittedName>
        <fullName evidence="2">Uncharacterized protein</fullName>
    </submittedName>
</protein>
<sequence>MNKETREKDLKLQTIQIVSGLVALVGIIPLFIYLVKSYSVIKYFEVIFGNVFGWLFIILSIAGGVGCWQATVRRSWLAQDNKQDQPEQQPEANQ</sequence>
<keyword evidence="3" id="KW-1185">Reference proteome</keyword>
<evidence type="ECO:0000313" key="2">
    <source>
        <dbReference type="EMBL" id="ROQ25811.1"/>
    </source>
</evidence>
<feature type="transmembrane region" description="Helical" evidence="1">
    <location>
        <begin position="47"/>
        <end position="68"/>
    </location>
</feature>
<proteinExistence type="predicted"/>
<dbReference type="EMBL" id="RJUL01000005">
    <property type="protein sequence ID" value="ROQ25811.1"/>
    <property type="molecule type" value="Genomic_DNA"/>
</dbReference>
<gene>
    <name evidence="2" type="ORF">EDC28_105120</name>
</gene>
<accession>A0A3N1PER6</accession>
<dbReference type="Proteomes" id="UP000268033">
    <property type="component" value="Unassembled WGS sequence"/>
</dbReference>